<evidence type="ECO:0000256" key="1">
    <source>
        <dbReference type="SAM" id="Phobius"/>
    </source>
</evidence>
<dbReference type="EMBL" id="HAEB01000382">
    <property type="protein sequence ID" value="SBQ46823.1"/>
    <property type="molecule type" value="Transcribed_RNA"/>
</dbReference>
<keyword evidence="1" id="KW-0812">Transmembrane</keyword>
<name>A0A1A8HJ27_9TELE</name>
<dbReference type="EMBL" id="HAEC01015195">
    <property type="protein sequence ID" value="SBQ83416.1"/>
    <property type="molecule type" value="Transcribed_RNA"/>
</dbReference>
<protein>
    <submittedName>
        <fullName evidence="2">Uncharacterized protein</fullName>
    </submittedName>
</protein>
<sequence length="126" mass="14853">MFEEENVDLIVEITPAARSLLLSWLLKWPFFWFVCLFFTFTKAAKKTGKRHNPQQRVAGLHREKVVLCTGKQPCLLWVRKYPMLLGVVDFSAKHTEEKRRWTSLTWSEFHSDFDCGLLSWNTLLCC</sequence>
<proteinExistence type="predicted"/>
<reference evidence="2" key="2">
    <citation type="submission" date="2016-06" db="EMBL/GenBank/DDBJ databases">
        <title>The genome of a short-lived fish provides insights into sex chromosome evolution and the genetic control of aging.</title>
        <authorList>
            <person name="Reichwald K."/>
            <person name="Felder M."/>
            <person name="Petzold A."/>
            <person name="Koch P."/>
            <person name="Groth M."/>
            <person name="Platzer M."/>
        </authorList>
    </citation>
    <scope>NUCLEOTIDE SEQUENCE</scope>
    <source>
        <tissue evidence="2">Brain</tissue>
    </source>
</reference>
<keyword evidence="1" id="KW-0472">Membrane</keyword>
<reference evidence="2" key="1">
    <citation type="submission" date="2016-05" db="EMBL/GenBank/DDBJ databases">
        <authorList>
            <person name="Lavstsen T."/>
            <person name="Jespersen J.S."/>
        </authorList>
    </citation>
    <scope>NUCLEOTIDE SEQUENCE</scope>
    <source>
        <tissue evidence="2">Brain</tissue>
    </source>
</reference>
<dbReference type="AlphaFoldDB" id="A0A1A8HJ27"/>
<keyword evidence="1" id="KW-1133">Transmembrane helix</keyword>
<evidence type="ECO:0000313" key="2">
    <source>
        <dbReference type="EMBL" id="SBQ83416.1"/>
    </source>
</evidence>
<feature type="transmembrane region" description="Helical" evidence="1">
    <location>
        <begin position="20"/>
        <end position="40"/>
    </location>
</feature>
<accession>A0A1A8HJ27</accession>
<gene>
    <name evidence="2" type="primary">Nfu_g_1_007128</name>
</gene>
<organism evidence="2">
    <name type="scientific">Nothobranchius korthausae</name>
    <dbReference type="NCBI Taxonomy" id="1143690"/>
    <lineage>
        <taxon>Eukaryota</taxon>
        <taxon>Metazoa</taxon>
        <taxon>Chordata</taxon>
        <taxon>Craniata</taxon>
        <taxon>Vertebrata</taxon>
        <taxon>Euteleostomi</taxon>
        <taxon>Actinopterygii</taxon>
        <taxon>Neopterygii</taxon>
        <taxon>Teleostei</taxon>
        <taxon>Neoteleostei</taxon>
        <taxon>Acanthomorphata</taxon>
        <taxon>Ovalentaria</taxon>
        <taxon>Atherinomorphae</taxon>
        <taxon>Cyprinodontiformes</taxon>
        <taxon>Nothobranchiidae</taxon>
        <taxon>Nothobranchius</taxon>
    </lineage>
</organism>